<dbReference type="InterPro" id="IPR000192">
    <property type="entry name" value="Aminotrans_V_dom"/>
</dbReference>
<dbReference type="InterPro" id="IPR015424">
    <property type="entry name" value="PyrdxlP-dep_Trfase"/>
</dbReference>
<feature type="domain" description="Aminotransferase class V" evidence="2">
    <location>
        <begin position="61"/>
        <end position="255"/>
    </location>
</feature>
<gene>
    <name evidence="3" type="ORF">PCAL00307_LOCUS7001</name>
</gene>
<dbReference type="Gene3D" id="3.40.640.10">
    <property type="entry name" value="Type I PLP-dependent aspartate aminotransferase-like (Major domain)"/>
    <property type="match status" value="1"/>
</dbReference>
<evidence type="ECO:0000313" key="3">
    <source>
        <dbReference type="EMBL" id="CAE0691565.1"/>
    </source>
</evidence>
<dbReference type="PANTHER" id="PTHR43092:SF2">
    <property type="entry name" value="HERCYNYLCYSTEINE SULFOXIDE LYASE"/>
    <property type="match status" value="1"/>
</dbReference>
<dbReference type="PANTHER" id="PTHR43092">
    <property type="entry name" value="L-CYSTEINE DESULFHYDRASE"/>
    <property type="match status" value="1"/>
</dbReference>
<evidence type="ECO:0000256" key="1">
    <source>
        <dbReference type="ARBA" id="ARBA00022898"/>
    </source>
</evidence>
<dbReference type="AlphaFoldDB" id="A0A7S3ZRM7"/>
<organism evidence="3">
    <name type="scientific">Pelagomonas calceolata</name>
    <dbReference type="NCBI Taxonomy" id="35677"/>
    <lineage>
        <taxon>Eukaryota</taxon>
        <taxon>Sar</taxon>
        <taxon>Stramenopiles</taxon>
        <taxon>Ochrophyta</taxon>
        <taxon>Pelagophyceae</taxon>
        <taxon>Pelagomonadales</taxon>
        <taxon>Pelagomonadaceae</taxon>
        <taxon>Pelagomonas</taxon>
    </lineage>
</organism>
<accession>A0A7S3ZRM7</accession>
<protein>
    <recommendedName>
        <fullName evidence="2">Aminotransferase class V domain-containing protein</fullName>
    </recommendedName>
</protein>
<name>A0A7S3ZRM7_9STRA</name>
<dbReference type="SUPFAM" id="SSF53383">
    <property type="entry name" value="PLP-dependent transferases"/>
    <property type="match status" value="1"/>
</dbReference>
<dbReference type="InterPro" id="IPR015421">
    <property type="entry name" value="PyrdxlP-dep_Trfase_major"/>
</dbReference>
<dbReference type="EMBL" id="HBIW01008273">
    <property type="protein sequence ID" value="CAE0691565.1"/>
    <property type="molecule type" value="Transcribed_RNA"/>
</dbReference>
<dbReference type="Pfam" id="PF00266">
    <property type="entry name" value="Aminotran_5"/>
    <property type="match status" value="1"/>
</dbReference>
<proteinExistence type="predicted"/>
<keyword evidence="1" id="KW-0663">Pyridoxal phosphate</keyword>
<evidence type="ECO:0000259" key="2">
    <source>
        <dbReference type="Pfam" id="PF00266"/>
    </source>
</evidence>
<sequence>MRLRSLPLTKLPSVSRTRAAISRRAASSSTFTRRSAAKFASDFDHHAPGIARLNHGSFGATPAPVLAATEACRARWLAQPDEDYFSGALDADLQEATAAAADAIGAPAEETSLVENATVAAAIVFRRWCQLDGTVLLPANAYGGVKASALAAFGPQRVKEWPFPFPGTTHAHILDWLDQALKQHDPRYVIIDHVSSQPAVVCPVAEMVALCRRRGVAEVAVDGAHALGQVPINVDAIGADYFFSNLHKWAFAAPTATILHSLRGLRHVVPSWGAGDFAAECRWTGTRDYAAMRAVPAALAYLRDWRSLDGLATPEFNRVGLRRAVDELSAAWSVDAPYHEECLGSMGMVRLPAGLDLSRDVPGQPVGPDSVRSRLRDGLCGNQNFTARSC</sequence>
<reference evidence="3" key="1">
    <citation type="submission" date="2021-01" db="EMBL/GenBank/DDBJ databases">
        <authorList>
            <person name="Corre E."/>
            <person name="Pelletier E."/>
            <person name="Niang G."/>
            <person name="Scheremetjew M."/>
            <person name="Finn R."/>
            <person name="Kale V."/>
            <person name="Holt S."/>
            <person name="Cochrane G."/>
            <person name="Meng A."/>
            <person name="Brown T."/>
            <person name="Cohen L."/>
        </authorList>
    </citation>
    <scope>NUCLEOTIDE SEQUENCE</scope>
    <source>
        <strain evidence="3">CCMP1756</strain>
    </source>
</reference>